<evidence type="ECO:0000313" key="1">
    <source>
        <dbReference type="EMBL" id="MBQ0926656.1"/>
    </source>
</evidence>
<dbReference type="RefSeq" id="WP_210971807.1">
    <property type="nucleotide sequence ID" value="NZ_JAGPXE010000010.1"/>
</dbReference>
<sequence length="277" mass="30723">METEGDLDGYLDEFVDLTDQFFVWLNDLPRPEPGSDFAVDAEHDQLPVSTYTRTVWGLSCAADHLMVLRRLMPDELETRFVAPFTLLRSVYEVACQTAWLIGPEEPEERITRLYQLFTLEVTNAKTALARMHAPFPGGDELVSSWAVGVTDEVDRLKGMLMQRRGTAATPKILDTITGGQAIIDARSGMDPAFSGPTSSDGRDLDPLPVSIWRMHSGAAHSRMWIYDSLTKSDGPDDDGRIPLLGSLNQIGISMQVNLYVLKVLAEIVNDRVVAPNE</sequence>
<comment type="caution">
    <text evidence="1">The sequence shown here is derived from an EMBL/GenBank/DDBJ whole genome shotgun (WGS) entry which is preliminary data.</text>
</comment>
<reference evidence="1 2" key="1">
    <citation type="submission" date="2021-04" db="EMBL/GenBank/DDBJ databases">
        <title>Whole-genome sequencing of Saccharopolyspora endophytica KCTC 19397.</title>
        <authorList>
            <person name="Ay H."/>
            <person name="Saygin H."/>
            <person name="Sahin N."/>
        </authorList>
    </citation>
    <scope>NUCLEOTIDE SEQUENCE [LARGE SCALE GENOMIC DNA]</scope>
    <source>
        <strain evidence="1 2">KCTC 19397</strain>
    </source>
</reference>
<dbReference type="EMBL" id="JAGPXE010000010">
    <property type="protein sequence ID" value="MBQ0926656.1"/>
    <property type="molecule type" value="Genomic_DNA"/>
</dbReference>
<organism evidence="1 2">
    <name type="scientific">Saccharopolyspora endophytica</name>
    <dbReference type="NCBI Taxonomy" id="543886"/>
    <lineage>
        <taxon>Bacteria</taxon>
        <taxon>Bacillati</taxon>
        <taxon>Actinomycetota</taxon>
        <taxon>Actinomycetes</taxon>
        <taxon>Pseudonocardiales</taxon>
        <taxon>Pseudonocardiaceae</taxon>
        <taxon>Saccharopolyspora</taxon>
    </lineage>
</organism>
<protein>
    <submittedName>
        <fullName evidence="1">Uncharacterized protein</fullName>
    </submittedName>
</protein>
<name>A0ABS5DK39_9PSEU</name>
<dbReference type="Proteomes" id="UP000674084">
    <property type="component" value="Unassembled WGS sequence"/>
</dbReference>
<evidence type="ECO:0000313" key="2">
    <source>
        <dbReference type="Proteomes" id="UP000674084"/>
    </source>
</evidence>
<keyword evidence="2" id="KW-1185">Reference proteome</keyword>
<accession>A0ABS5DK39</accession>
<proteinExistence type="predicted"/>
<gene>
    <name evidence="1" type="ORF">KBO27_22130</name>
</gene>